<comment type="similarity">
    <text evidence="1 7 8">Belongs to the universal ribosomal protein uS7 family.</text>
</comment>
<dbReference type="InterPro" id="IPR020606">
    <property type="entry name" value="Ribosomal_uS7_CS"/>
</dbReference>
<evidence type="ECO:0000256" key="6">
    <source>
        <dbReference type="ARBA" id="ARBA00035151"/>
    </source>
</evidence>
<name>A0A2P0QHX7_9CHLO</name>
<organism evidence="10">
    <name type="scientific">Codium arenicola</name>
    <dbReference type="NCBI Taxonomy" id="1191365"/>
    <lineage>
        <taxon>Eukaryota</taxon>
        <taxon>Viridiplantae</taxon>
        <taxon>Chlorophyta</taxon>
        <taxon>core chlorophytes</taxon>
        <taxon>Ulvophyceae</taxon>
        <taxon>TCBD clade</taxon>
        <taxon>Bryopsidales</taxon>
        <taxon>Bryopsidineae</taxon>
        <taxon>Codiaceae</taxon>
        <taxon>Codium</taxon>
    </lineage>
</organism>
<sequence length="157" mass="18032">MARHKLKKKKLLLSDPIYNSNLIQLLTNNILKKGKKTLAYNIVNQTLKFIEQKGHEDAIEIFDKAINNLRPAVEIKTKRIGGAVYKIPIEINYYRSLTLAIQLLLKASHAKIGTKFYIKLATEIMDASQNTGFAIRKKDEMHRIAESNIKIKKQMKL</sequence>
<evidence type="ECO:0000256" key="1">
    <source>
        <dbReference type="ARBA" id="ARBA00007151"/>
    </source>
</evidence>
<accession>A0A2P0QHX7</accession>
<evidence type="ECO:0000256" key="5">
    <source>
        <dbReference type="ARBA" id="ARBA00023274"/>
    </source>
</evidence>
<dbReference type="GO" id="GO:0019843">
    <property type="term" value="F:rRNA binding"/>
    <property type="evidence" value="ECO:0007669"/>
    <property type="project" value="UniProtKB-UniRule"/>
</dbReference>
<evidence type="ECO:0000256" key="2">
    <source>
        <dbReference type="ARBA" id="ARBA00022730"/>
    </source>
</evidence>
<dbReference type="PIRSF" id="PIRSF002122">
    <property type="entry name" value="RPS7p_RPS7a_RPS5e_RPS7o"/>
    <property type="match status" value="1"/>
</dbReference>
<dbReference type="PANTHER" id="PTHR11205">
    <property type="entry name" value="RIBOSOMAL PROTEIN S7"/>
    <property type="match status" value="1"/>
</dbReference>
<dbReference type="GeneID" id="37276347"/>
<dbReference type="GO" id="GO:0003735">
    <property type="term" value="F:structural constituent of ribosome"/>
    <property type="evidence" value="ECO:0007669"/>
    <property type="project" value="InterPro"/>
</dbReference>
<dbReference type="InterPro" id="IPR000235">
    <property type="entry name" value="Ribosomal_uS7"/>
</dbReference>
<evidence type="ECO:0000259" key="9">
    <source>
        <dbReference type="Pfam" id="PF00177"/>
    </source>
</evidence>
<comment type="subcellular location">
    <subcellularLocation>
        <location evidence="7">Plastid</location>
        <location evidence="7">Chloroplast</location>
    </subcellularLocation>
</comment>
<evidence type="ECO:0000256" key="7">
    <source>
        <dbReference type="HAMAP-Rule" id="MF_00480"/>
    </source>
</evidence>
<dbReference type="SUPFAM" id="SSF47973">
    <property type="entry name" value="Ribosomal protein S7"/>
    <property type="match status" value="1"/>
</dbReference>
<keyword evidence="2 7" id="KW-0699">rRNA-binding</keyword>
<dbReference type="NCBIfam" id="TIGR01029">
    <property type="entry name" value="rpsG_bact"/>
    <property type="match status" value="1"/>
</dbReference>
<evidence type="ECO:0000256" key="4">
    <source>
        <dbReference type="ARBA" id="ARBA00022980"/>
    </source>
</evidence>
<protein>
    <recommendedName>
        <fullName evidence="6 7">Small ribosomal subunit protein uS7c</fullName>
    </recommendedName>
</protein>
<evidence type="ECO:0000313" key="10">
    <source>
        <dbReference type="EMBL" id="ARO74374.1"/>
    </source>
</evidence>
<geneLocation type="chloroplast" evidence="10"/>
<dbReference type="RefSeq" id="YP_009472676.1">
    <property type="nucleotide sequence ID" value="NC_037366.1"/>
</dbReference>
<dbReference type="Gene3D" id="1.10.455.10">
    <property type="entry name" value="Ribosomal protein S7 domain"/>
    <property type="match status" value="1"/>
</dbReference>
<keyword evidence="3 7" id="KW-0694">RNA-binding</keyword>
<dbReference type="InterPro" id="IPR023798">
    <property type="entry name" value="Ribosomal_uS7_dom"/>
</dbReference>
<dbReference type="GO" id="GO:0006412">
    <property type="term" value="P:translation"/>
    <property type="evidence" value="ECO:0007669"/>
    <property type="project" value="UniProtKB-UniRule"/>
</dbReference>
<keyword evidence="4 7" id="KW-0689">Ribosomal protein</keyword>
<dbReference type="PROSITE" id="PS00052">
    <property type="entry name" value="RIBOSOMAL_S7"/>
    <property type="match status" value="1"/>
</dbReference>
<feature type="domain" description="Small ribosomal subunit protein uS7" evidence="9">
    <location>
        <begin position="4"/>
        <end position="148"/>
    </location>
</feature>
<keyword evidence="10" id="KW-0150">Chloroplast</keyword>
<proteinExistence type="inferred from homology"/>
<keyword evidence="5 7" id="KW-0687">Ribonucleoprotein</keyword>
<dbReference type="InterPro" id="IPR005717">
    <property type="entry name" value="Ribosomal_uS7_bac/org-type"/>
</dbReference>
<comment type="subunit">
    <text evidence="7">Part of the 30S ribosomal subunit.</text>
</comment>
<evidence type="ECO:0000256" key="8">
    <source>
        <dbReference type="RuleBase" id="RU003619"/>
    </source>
</evidence>
<dbReference type="GO" id="GO:0009507">
    <property type="term" value="C:chloroplast"/>
    <property type="evidence" value="ECO:0007669"/>
    <property type="project" value="UniProtKB-SubCell"/>
</dbReference>
<gene>
    <name evidence="7 10" type="primary">rps7</name>
</gene>
<dbReference type="Pfam" id="PF00177">
    <property type="entry name" value="Ribosomal_S7"/>
    <property type="match status" value="1"/>
</dbReference>
<reference evidence="10" key="1">
    <citation type="submission" date="2017-03" db="EMBL/GenBank/DDBJ databases">
        <title>Chloroplast genome evolution in siphonous green algae.</title>
        <authorList>
            <person name="Cremen M.C."/>
            <person name="Marcelino V.R."/>
            <person name="Verbruggen H."/>
        </authorList>
    </citation>
    <scope>NUCLEOTIDE SEQUENCE</scope>
</reference>
<dbReference type="HAMAP" id="MF_00480_B">
    <property type="entry name" value="Ribosomal_uS7_B"/>
    <property type="match status" value="1"/>
</dbReference>
<dbReference type="GO" id="GO:0015935">
    <property type="term" value="C:small ribosomal subunit"/>
    <property type="evidence" value="ECO:0007669"/>
    <property type="project" value="InterPro"/>
</dbReference>
<evidence type="ECO:0000256" key="3">
    <source>
        <dbReference type="ARBA" id="ARBA00022884"/>
    </source>
</evidence>
<comment type="function">
    <text evidence="7">One of the primary rRNA binding proteins, it binds directly to 16S rRNA where it nucleates assembly of the head domain of the 30S subunit.</text>
</comment>
<dbReference type="InterPro" id="IPR036823">
    <property type="entry name" value="Ribosomal_uS7_dom_sf"/>
</dbReference>
<dbReference type="EMBL" id="KY819066">
    <property type="protein sequence ID" value="ARO74374.1"/>
    <property type="molecule type" value="Genomic_DNA"/>
</dbReference>
<keyword evidence="10" id="KW-0934">Plastid</keyword>
<dbReference type="AlphaFoldDB" id="A0A2P0QHX7"/>